<dbReference type="InterPro" id="IPR044974">
    <property type="entry name" value="Disease_R_plants"/>
</dbReference>
<dbReference type="PANTHER" id="PTHR23155:SF1062">
    <property type="entry name" value="OS11G0579400 PROTEIN"/>
    <property type="match status" value="1"/>
</dbReference>
<keyword evidence="2" id="KW-0611">Plant defense</keyword>
<evidence type="ECO:0000256" key="1">
    <source>
        <dbReference type="ARBA" id="ARBA00022737"/>
    </source>
</evidence>
<dbReference type="Proteomes" id="UP000007015">
    <property type="component" value="Chromosome 6"/>
</dbReference>
<reference evidence="6 7" key="1">
    <citation type="journal article" date="2005" name="PLoS Biol.">
        <title>The genomes of Oryza sativa: a history of duplications.</title>
        <authorList>
            <person name="Yu J."/>
            <person name="Wang J."/>
            <person name="Lin W."/>
            <person name="Li S."/>
            <person name="Li H."/>
            <person name="Zhou J."/>
            <person name="Ni P."/>
            <person name="Dong W."/>
            <person name="Hu S."/>
            <person name="Zeng C."/>
            <person name="Zhang J."/>
            <person name="Zhang Y."/>
            <person name="Li R."/>
            <person name="Xu Z."/>
            <person name="Li S."/>
            <person name="Li X."/>
            <person name="Zheng H."/>
            <person name="Cong L."/>
            <person name="Lin L."/>
            <person name="Yin J."/>
            <person name="Geng J."/>
            <person name="Li G."/>
            <person name="Shi J."/>
            <person name="Liu J."/>
            <person name="Lv H."/>
            <person name="Li J."/>
            <person name="Wang J."/>
            <person name="Deng Y."/>
            <person name="Ran L."/>
            <person name="Shi X."/>
            <person name="Wang X."/>
            <person name="Wu Q."/>
            <person name="Li C."/>
            <person name="Ren X."/>
            <person name="Wang J."/>
            <person name="Wang X."/>
            <person name="Li D."/>
            <person name="Liu D."/>
            <person name="Zhang X."/>
            <person name="Ji Z."/>
            <person name="Zhao W."/>
            <person name="Sun Y."/>
            <person name="Zhang Z."/>
            <person name="Bao J."/>
            <person name="Han Y."/>
            <person name="Dong L."/>
            <person name="Ji J."/>
            <person name="Chen P."/>
            <person name="Wu S."/>
            <person name="Liu J."/>
            <person name="Xiao Y."/>
            <person name="Bu D."/>
            <person name="Tan J."/>
            <person name="Yang L."/>
            <person name="Ye C."/>
            <person name="Zhang J."/>
            <person name="Xu J."/>
            <person name="Zhou Y."/>
            <person name="Yu Y."/>
            <person name="Zhang B."/>
            <person name="Zhuang S."/>
            <person name="Wei H."/>
            <person name="Liu B."/>
            <person name="Lei M."/>
            <person name="Yu H."/>
            <person name="Li Y."/>
            <person name="Xu H."/>
            <person name="Wei S."/>
            <person name="He X."/>
            <person name="Fang L."/>
            <person name="Zhang Z."/>
            <person name="Zhang Y."/>
            <person name="Huang X."/>
            <person name="Su Z."/>
            <person name="Tong W."/>
            <person name="Li J."/>
            <person name="Tong Z."/>
            <person name="Li S."/>
            <person name="Ye J."/>
            <person name="Wang L."/>
            <person name="Fang L."/>
            <person name="Lei T."/>
            <person name="Chen C."/>
            <person name="Chen H."/>
            <person name="Xu Z."/>
            <person name="Li H."/>
            <person name="Huang H."/>
            <person name="Zhang F."/>
            <person name="Xu H."/>
            <person name="Li N."/>
            <person name="Zhao C."/>
            <person name="Li S."/>
            <person name="Dong L."/>
            <person name="Huang Y."/>
            <person name="Li L."/>
            <person name="Xi Y."/>
            <person name="Qi Q."/>
            <person name="Li W."/>
            <person name="Zhang B."/>
            <person name="Hu W."/>
            <person name="Zhang Y."/>
            <person name="Tian X."/>
            <person name="Jiao Y."/>
            <person name="Liang X."/>
            <person name="Jin J."/>
            <person name="Gao L."/>
            <person name="Zheng W."/>
            <person name="Hao B."/>
            <person name="Liu S."/>
            <person name="Wang W."/>
            <person name="Yuan L."/>
            <person name="Cao M."/>
            <person name="McDermott J."/>
            <person name="Samudrala R."/>
            <person name="Wang J."/>
            <person name="Wong G.K."/>
            <person name="Yang H."/>
        </authorList>
    </citation>
    <scope>NUCLEOTIDE SEQUENCE [LARGE SCALE GENOMIC DNA]</scope>
    <source>
        <strain evidence="7">cv. 93-11</strain>
    </source>
</reference>
<evidence type="ECO:0000256" key="3">
    <source>
        <dbReference type="SAM" id="MobiDB-lite"/>
    </source>
</evidence>
<dbReference type="Gene3D" id="1.10.10.10">
    <property type="entry name" value="Winged helix-like DNA-binding domain superfamily/Winged helix DNA-binding domain"/>
    <property type="match status" value="1"/>
</dbReference>
<dbReference type="Gramene" id="BGIOSGA023000-TA">
    <property type="protein sequence ID" value="BGIOSGA023000-PA"/>
    <property type="gene ID" value="BGIOSGA023000"/>
</dbReference>
<sequence length="1293" mass="145397">MTLPRTAAAASISTCGAATLRSTVPGVASGASFGGCLGSCGSCSPYIMVSVALGVLKERARDVGDRRMRYGVKVPGEPAAGSSSGQGHGPLSAASTAMALAGLQLEGDVDDDDITRRHHRAAAMEDSGDDHRKRADQLQPRTLEEYFAEMLVEWIKQQAETEETSAQKKHSIPCISIVASGIQNTGDIASEVLPLATAHLKDIEVIWINLPALHSLRDLPLLARETLSYILRECEQKKNKKQQEEVEVAVVVDEGKLVSEAAGFKRNEYSEVRSKIRGINIRQQIKMIQKKIDQFQETERKTEEAKNKDEQIQFRKTTKIEPLEVFVEALRLTSSSSSNPDSPSVEEAAKMLEVFMNKHKPKICLDIIQYQDILQKLFPASSNELPQQEEAASTAAVGTVNRIKHIIHEIAPDIIQELRKVFPASSIEPRQQETSTTAAPGMDQIKHIIREIASDIIQELRKVFPPSSNEPRQQEVSSSTNALGVDQIEDIIRKIAPSIIRDLQKEADDHDLLYYQWELTRKALSLIGCANGSAVIVTTKNSIRAREFCYPREQEPMTCSLVGAYHQRVLRLTGHQKNENEEKAEHAKILRDILDKCDPDEFCMKIFAHALYANPRRTKDELIKLQGHLALISQRKSLGIAAKIFKFSYNDLHKDYKSCLLYLAIFPQGQKIKRSTIVGRWIAEGLITTMEDWPSAVHQGERCFDMLIARWLVYPGDVSATGEVKSCIVGEIVHEIITKIAKKQHIVDTRLSYHLARHFSIFSDLRLRRSDSINGFLEKLHKYALQLRLLKVLDLEDCKFFDRCLKDICNNILLLKYLSLRRTNITYLPHHINNLHDLEILDIRETKVHARCTKDVVLLKLKRLMAGCVPYPCPSNTSTTAIGDDGEPSFSSVQIPYKIKKMENMEVLSNVKASRTGFELKDIGKLWQLRKLGVVISNNPIHTRNLLEAISDLNECLESLSITLLGTRSEGGLCNNEDKWSVDMEKSLTQPPKHLNSLNISGTTKRKLISFLLTKGGNKLTKLTFSRTSLNQDSLKDIAKLSNLLCFRLQNKAYTDEQILFKESEFENLKFLIIEGTNMFSIRFEAKATPNLEKIVLSSTPIEYLDGVTNLPNFKELELNGNEWLQLACFDGASHLSKVTLKSTLLDLNEHKTLAMLPNLRSLMLLKESCIGTSLKFKEGEFAKLNLILVDCAGITSISFTNKAAPKLNKIIWSYTTKQIESLSGIGNLPELKEIELNGDLVPDQVKKDVKAHKNKHILTHRKPQKQPQENVSAPEEKLSPFPWFSKINKHRR</sequence>
<dbReference type="Gene3D" id="3.80.10.10">
    <property type="entry name" value="Ribonuclease Inhibitor"/>
    <property type="match status" value="2"/>
</dbReference>
<keyword evidence="7" id="KW-1185">Reference proteome</keyword>
<gene>
    <name evidence="6" type="ORF">OsI_23146</name>
</gene>
<dbReference type="SUPFAM" id="SSF52047">
    <property type="entry name" value="RNI-like"/>
    <property type="match status" value="1"/>
</dbReference>
<proteinExistence type="predicted"/>
<feature type="compositionally biased region" description="Basic residues" evidence="3">
    <location>
        <begin position="1252"/>
        <end position="1265"/>
    </location>
</feature>
<accession>B8B330</accession>
<evidence type="ECO:0000256" key="2">
    <source>
        <dbReference type="ARBA" id="ARBA00022821"/>
    </source>
</evidence>
<feature type="region of interest" description="Disordered" evidence="3">
    <location>
        <begin position="1252"/>
        <end position="1278"/>
    </location>
</feature>
<dbReference type="Pfam" id="PF23598">
    <property type="entry name" value="LRR_14"/>
    <property type="match status" value="1"/>
</dbReference>
<dbReference type="OMA" id="IEVIWIN"/>
<dbReference type="InterPro" id="IPR055414">
    <property type="entry name" value="LRR_R13L4/SHOC2-like"/>
</dbReference>
<dbReference type="SUPFAM" id="SSF52058">
    <property type="entry name" value="L domain-like"/>
    <property type="match status" value="1"/>
</dbReference>
<feature type="domain" description="Disease resistance protein winged helix" evidence="4">
    <location>
        <begin position="665"/>
        <end position="737"/>
    </location>
</feature>
<protein>
    <submittedName>
        <fullName evidence="6">Uncharacterized protein</fullName>
    </submittedName>
</protein>
<organism evidence="6 7">
    <name type="scientific">Oryza sativa subsp. indica</name>
    <name type="common">Rice</name>
    <dbReference type="NCBI Taxonomy" id="39946"/>
    <lineage>
        <taxon>Eukaryota</taxon>
        <taxon>Viridiplantae</taxon>
        <taxon>Streptophyta</taxon>
        <taxon>Embryophyta</taxon>
        <taxon>Tracheophyta</taxon>
        <taxon>Spermatophyta</taxon>
        <taxon>Magnoliopsida</taxon>
        <taxon>Liliopsida</taxon>
        <taxon>Poales</taxon>
        <taxon>Poaceae</taxon>
        <taxon>BOP clade</taxon>
        <taxon>Oryzoideae</taxon>
        <taxon>Oryzeae</taxon>
        <taxon>Oryzinae</taxon>
        <taxon>Oryza</taxon>
        <taxon>Oryza sativa</taxon>
    </lineage>
</organism>
<feature type="domain" description="Disease resistance R13L4/SHOC-2-like LRR" evidence="5">
    <location>
        <begin position="785"/>
        <end position="1113"/>
    </location>
</feature>
<evidence type="ECO:0000259" key="5">
    <source>
        <dbReference type="Pfam" id="PF23598"/>
    </source>
</evidence>
<dbReference type="InterPro" id="IPR032675">
    <property type="entry name" value="LRR_dom_sf"/>
</dbReference>
<dbReference type="FunFam" id="1.10.10.10:FF:000322">
    <property type="entry name" value="Probable disease resistance protein At1g63360"/>
    <property type="match status" value="1"/>
</dbReference>
<dbReference type="EMBL" id="CM000131">
    <property type="protein sequence ID" value="EEC80706.1"/>
    <property type="molecule type" value="Genomic_DNA"/>
</dbReference>
<dbReference type="GO" id="GO:0042742">
    <property type="term" value="P:defense response to bacterium"/>
    <property type="evidence" value="ECO:0007669"/>
    <property type="project" value="UniProtKB-ARBA"/>
</dbReference>
<evidence type="ECO:0000259" key="4">
    <source>
        <dbReference type="Pfam" id="PF23559"/>
    </source>
</evidence>
<dbReference type="GO" id="GO:0009626">
    <property type="term" value="P:plant-type hypersensitive response"/>
    <property type="evidence" value="ECO:0007669"/>
    <property type="project" value="UniProtKB-ARBA"/>
</dbReference>
<evidence type="ECO:0000313" key="6">
    <source>
        <dbReference type="EMBL" id="EEC80706.1"/>
    </source>
</evidence>
<dbReference type="PANTHER" id="PTHR23155">
    <property type="entry name" value="DISEASE RESISTANCE PROTEIN RP"/>
    <property type="match status" value="1"/>
</dbReference>
<dbReference type="HOGENOM" id="CLU_000837_7_3_1"/>
<dbReference type="InterPro" id="IPR058922">
    <property type="entry name" value="WHD_DRP"/>
</dbReference>
<dbReference type="GO" id="GO:0002758">
    <property type="term" value="P:innate immune response-activating signaling pathway"/>
    <property type="evidence" value="ECO:0007669"/>
    <property type="project" value="UniProtKB-ARBA"/>
</dbReference>
<name>B8B330_ORYSI</name>
<dbReference type="Pfam" id="PF23559">
    <property type="entry name" value="WHD_DRP"/>
    <property type="match status" value="1"/>
</dbReference>
<evidence type="ECO:0000313" key="7">
    <source>
        <dbReference type="Proteomes" id="UP000007015"/>
    </source>
</evidence>
<dbReference type="InterPro" id="IPR036388">
    <property type="entry name" value="WH-like_DNA-bd_sf"/>
</dbReference>
<dbReference type="STRING" id="39946.B8B330"/>
<keyword evidence="1" id="KW-0677">Repeat</keyword>